<evidence type="ECO:0000256" key="1">
    <source>
        <dbReference type="SAM" id="MobiDB-lite"/>
    </source>
</evidence>
<feature type="region of interest" description="Disordered" evidence="1">
    <location>
        <begin position="117"/>
        <end position="148"/>
    </location>
</feature>
<organism evidence="2">
    <name type="scientific">Ananas comosus var. bracteatus</name>
    <name type="common">red pineapple</name>
    <dbReference type="NCBI Taxonomy" id="296719"/>
    <lineage>
        <taxon>Eukaryota</taxon>
        <taxon>Viridiplantae</taxon>
        <taxon>Streptophyta</taxon>
        <taxon>Embryophyta</taxon>
        <taxon>Tracheophyta</taxon>
        <taxon>Spermatophyta</taxon>
        <taxon>Magnoliopsida</taxon>
        <taxon>Liliopsida</taxon>
        <taxon>Poales</taxon>
        <taxon>Bromeliaceae</taxon>
        <taxon>Bromelioideae</taxon>
        <taxon>Ananas</taxon>
    </lineage>
</organism>
<name>A0A6V7PW44_ANACO</name>
<sequence>MHHLLGCDKTPPKGRDGGRSTTNTHIQKLRSPCCRILLLDWIKAWGDWGKERRSRRRVGNPAPTSMATGWVRALRCKSNAVDDVASPPISLKKPLLLPISCADSSLLPKYPSSFPKIPSAAKPRRRARASSSSSSSSRSKAKPSAFPASPMAAAAAAAEGGAFPTLAEVPEGHSSRRVVEIIFVSSWGAAPFPGEIEMLFRVHNPARTAARFEEYRDAVRARAARSGEPRCAADGNEVMRFHCGGGGGVAAEGIYDARVATCAAAAAAGAEGIRTFAGSGRAHESGCGGGGGGGAGAEGDARVPSHRRAGQGRVGSRVGGRLGLARQGRARRLRSPRRPPLLPNHLQN</sequence>
<dbReference type="EMBL" id="LR862153">
    <property type="protein sequence ID" value="CAD1835124.1"/>
    <property type="molecule type" value="Genomic_DNA"/>
</dbReference>
<feature type="compositionally biased region" description="Gly residues" evidence="1">
    <location>
        <begin position="286"/>
        <end position="297"/>
    </location>
</feature>
<protein>
    <submittedName>
        <fullName evidence="2">Uncharacterized protein</fullName>
    </submittedName>
</protein>
<dbReference type="PANTHER" id="PTHR31681:SF47">
    <property type="entry name" value="SULFATED SURFACE-LIKE GLYCOPROTEIN"/>
    <property type="match status" value="1"/>
</dbReference>
<dbReference type="PANTHER" id="PTHR31681">
    <property type="entry name" value="C2H2-LIKE ZINC FINGER PROTEIN"/>
    <property type="match status" value="1"/>
</dbReference>
<gene>
    <name evidence="2" type="ORF">CB5_LOCUS18335</name>
</gene>
<feature type="compositionally biased region" description="Low complexity" evidence="1">
    <location>
        <begin position="129"/>
        <end position="148"/>
    </location>
</feature>
<feature type="region of interest" description="Disordered" evidence="1">
    <location>
        <begin position="280"/>
        <end position="348"/>
    </location>
</feature>
<accession>A0A6V7PW44</accession>
<feature type="compositionally biased region" description="Basic residues" evidence="1">
    <location>
        <begin position="328"/>
        <end position="337"/>
    </location>
</feature>
<evidence type="ECO:0000313" key="2">
    <source>
        <dbReference type="EMBL" id="CAD1835124.1"/>
    </source>
</evidence>
<feature type="region of interest" description="Disordered" evidence="1">
    <location>
        <begin position="1"/>
        <end position="24"/>
    </location>
</feature>
<reference evidence="2" key="1">
    <citation type="submission" date="2020-07" db="EMBL/GenBank/DDBJ databases">
        <authorList>
            <person name="Lin J."/>
        </authorList>
    </citation>
    <scope>NUCLEOTIDE SEQUENCE</scope>
</reference>
<dbReference type="AlphaFoldDB" id="A0A6V7PW44"/>
<proteinExistence type="predicted"/>